<feature type="region of interest" description="Disordered" evidence="1">
    <location>
        <begin position="11"/>
        <end position="39"/>
    </location>
</feature>
<gene>
    <name evidence="3" type="primary">LOC102803361</name>
</gene>
<proteinExistence type="predicted"/>
<dbReference type="GeneID" id="102803361"/>
<reference evidence="3" key="1">
    <citation type="submission" date="2025-08" db="UniProtKB">
        <authorList>
            <consortium name="RefSeq"/>
        </authorList>
    </citation>
    <scope>IDENTIFICATION</scope>
    <source>
        <tissue evidence="3">Testes</tissue>
    </source>
</reference>
<sequence>MSLVRWLKKVNSPRTPGLPDPNLCTTEEEATSTQAANDQIDQLVATSSTRRKRKRGQYSFYNAETRAKIAKSSIEIGVMKTSRKFSKELNINVNESTVRYGKP</sequence>
<keyword evidence="2" id="KW-1185">Reference proteome</keyword>
<dbReference type="Proteomes" id="UP000694865">
    <property type="component" value="Unplaced"/>
</dbReference>
<evidence type="ECO:0000313" key="3">
    <source>
        <dbReference type="RefSeq" id="XP_006823360.1"/>
    </source>
</evidence>
<evidence type="ECO:0000313" key="2">
    <source>
        <dbReference type="Proteomes" id="UP000694865"/>
    </source>
</evidence>
<organism evidence="2 3">
    <name type="scientific">Saccoglossus kowalevskii</name>
    <name type="common">Acorn worm</name>
    <dbReference type="NCBI Taxonomy" id="10224"/>
    <lineage>
        <taxon>Eukaryota</taxon>
        <taxon>Metazoa</taxon>
        <taxon>Hemichordata</taxon>
        <taxon>Enteropneusta</taxon>
        <taxon>Harrimaniidae</taxon>
        <taxon>Saccoglossus</taxon>
    </lineage>
</organism>
<dbReference type="RefSeq" id="XP_006823360.1">
    <property type="nucleotide sequence ID" value="XM_006823297.1"/>
</dbReference>
<evidence type="ECO:0000256" key="1">
    <source>
        <dbReference type="SAM" id="MobiDB-lite"/>
    </source>
</evidence>
<name>A0ABM0MTL9_SACKO</name>
<accession>A0ABM0MTL9</accession>
<protein>
    <submittedName>
        <fullName evidence="3">Uncharacterized protein LOC102803361</fullName>
    </submittedName>
</protein>